<keyword evidence="3 6" id="KW-0812">Transmembrane</keyword>
<keyword evidence="5 6" id="KW-0472">Membrane</keyword>
<proteinExistence type="predicted"/>
<dbReference type="EMBL" id="AFOC01000057">
    <property type="protein sequence ID" value="EGV50918.1"/>
    <property type="molecule type" value="Genomic_DNA"/>
</dbReference>
<sequence length="272" mass="29903">MGYLGGGLLFAFDVVMTLHPEWFGLADAAEAVKLSFVSVAVWWALFSVPLFLFVPEPQPLPASTNSLLAGFRQLAETVRKLRQLRITFLFLLAYWFYIDGVDTIVRMAVDYGLSVGFDANNLMVALLLTQFVGFPAAILFGRIGQRHGPRQGILMAIFCYLLILLWAYRMDEVWEFYALAVAIGLVQGGIQALSRSLFARLIPPGQSGEFFGFFNMLGKFAAVLGPLLMGWVGVLTGDPRLAILSVSLLFIIGALLLSRVDIKAGETAARNL</sequence>
<keyword evidence="9" id="KW-1185">Reference proteome</keyword>
<feature type="transmembrane region" description="Helical" evidence="6">
    <location>
        <begin position="121"/>
        <end position="140"/>
    </location>
</feature>
<dbReference type="AlphaFoldDB" id="G2DEN6"/>
<dbReference type="InterPro" id="IPR036259">
    <property type="entry name" value="MFS_trans_sf"/>
</dbReference>
<feature type="transmembrane region" description="Helical" evidence="6">
    <location>
        <begin position="88"/>
        <end position="109"/>
    </location>
</feature>
<dbReference type="GO" id="GO:0022857">
    <property type="term" value="F:transmembrane transporter activity"/>
    <property type="evidence" value="ECO:0007669"/>
    <property type="project" value="InterPro"/>
</dbReference>
<keyword evidence="2" id="KW-0813">Transport</keyword>
<keyword evidence="4 6" id="KW-1133">Transmembrane helix</keyword>
<dbReference type="PROSITE" id="PS50850">
    <property type="entry name" value="MFS"/>
    <property type="match status" value="1"/>
</dbReference>
<gene>
    <name evidence="8" type="ORF">Rifp1Sym_cd00110</name>
</gene>
<evidence type="ECO:0000256" key="6">
    <source>
        <dbReference type="SAM" id="Phobius"/>
    </source>
</evidence>
<dbReference type="InterPro" id="IPR024671">
    <property type="entry name" value="Atg22-like"/>
</dbReference>
<dbReference type="Proteomes" id="UP000004491">
    <property type="component" value="Unassembled WGS sequence"/>
</dbReference>
<evidence type="ECO:0000256" key="3">
    <source>
        <dbReference type="ARBA" id="ARBA00022692"/>
    </source>
</evidence>
<organism evidence="8 9">
    <name type="scientific">endosymbiont of Riftia pachyptila</name>
    <name type="common">vent Ph05</name>
    <dbReference type="NCBI Taxonomy" id="1048808"/>
    <lineage>
        <taxon>Bacteria</taxon>
        <taxon>Pseudomonadati</taxon>
        <taxon>Pseudomonadota</taxon>
        <taxon>Gammaproteobacteria</taxon>
        <taxon>sulfur-oxidizing symbionts</taxon>
    </lineage>
</organism>
<evidence type="ECO:0000313" key="9">
    <source>
        <dbReference type="Proteomes" id="UP000004491"/>
    </source>
</evidence>
<dbReference type="SUPFAM" id="SSF103473">
    <property type="entry name" value="MFS general substrate transporter"/>
    <property type="match status" value="1"/>
</dbReference>
<feature type="transmembrane region" description="Helical" evidence="6">
    <location>
        <begin position="152"/>
        <end position="170"/>
    </location>
</feature>
<evidence type="ECO:0000256" key="1">
    <source>
        <dbReference type="ARBA" id="ARBA00004127"/>
    </source>
</evidence>
<feature type="transmembrane region" description="Helical" evidence="6">
    <location>
        <begin position="176"/>
        <end position="198"/>
    </location>
</feature>
<reference evidence="8" key="1">
    <citation type="journal article" date="2011" name="ISME J.">
        <title>The endosymbionts of the deep-sea tubeworms Riftia pachyptila and Tevnia jerichonana share an identical physiology as revealed by proteogenomic analyses.</title>
        <authorList>
            <person name="Gardebrecht A."/>
            <person name="Markert S."/>
            <person name="Felbeck H."/>
            <person name="Thuermer A."/>
            <person name="Albrecht D."/>
            <person name="Wollherr A."/>
            <person name="Kabisch J."/>
            <person name="Lehmann R."/>
            <person name="Daniel R."/>
            <person name="Liesegang H."/>
            <person name="Hecker M."/>
            <person name="Sievert S.M."/>
            <person name="Schweder T."/>
        </authorList>
    </citation>
    <scope>NUCLEOTIDE SEQUENCE [LARGE SCALE GENOMIC DNA]</scope>
</reference>
<feature type="transmembrane region" description="Helical" evidence="6">
    <location>
        <begin position="33"/>
        <end position="54"/>
    </location>
</feature>
<comment type="subcellular location">
    <subcellularLocation>
        <location evidence="1">Endomembrane system</location>
        <topology evidence="1">Multi-pass membrane protein</topology>
    </subcellularLocation>
</comment>
<dbReference type="PANTHER" id="PTHR23519">
    <property type="entry name" value="AUTOPHAGY-RELATED PROTEIN 22"/>
    <property type="match status" value="1"/>
</dbReference>
<comment type="caution">
    <text evidence="8">The sequence shown here is derived from an EMBL/GenBank/DDBJ whole genome shotgun (WGS) entry which is preliminary data.</text>
</comment>
<feature type="transmembrane region" description="Helical" evidence="6">
    <location>
        <begin position="210"/>
        <end position="235"/>
    </location>
</feature>
<accession>G2DEN6</accession>
<dbReference type="PATRIC" id="fig|1048808.3.peg.2083"/>
<evidence type="ECO:0000256" key="2">
    <source>
        <dbReference type="ARBA" id="ARBA00022448"/>
    </source>
</evidence>
<evidence type="ECO:0000256" key="4">
    <source>
        <dbReference type="ARBA" id="ARBA00022989"/>
    </source>
</evidence>
<dbReference type="GO" id="GO:0012505">
    <property type="term" value="C:endomembrane system"/>
    <property type="evidence" value="ECO:0007669"/>
    <property type="project" value="UniProtKB-SubCell"/>
</dbReference>
<dbReference type="RefSeq" id="WP_005963732.1">
    <property type="nucleotide sequence ID" value="NZ_AFOC01000057.1"/>
</dbReference>
<protein>
    <submittedName>
        <fullName evidence="8">Putative MFS-type transporter</fullName>
    </submittedName>
</protein>
<dbReference type="Pfam" id="PF11700">
    <property type="entry name" value="ATG22"/>
    <property type="match status" value="1"/>
</dbReference>
<dbReference type="PANTHER" id="PTHR23519:SF1">
    <property type="entry name" value="AUTOPHAGY-RELATED PROTEIN 22"/>
    <property type="match status" value="1"/>
</dbReference>
<evidence type="ECO:0000256" key="5">
    <source>
        <dbReference type="ARBA" id="ARBA00023136"/>
    </source>
</evidence>
<dbReference type="InterPro" id="IPR020846">
    <property type="entry name" value="MFS_dom"/>
</dbReference>
<name>G2DEN6_9GAMM</name>
<dbReference type="InterPro" id="IPR050495">
    <property type="entry name" value="ATG22/LtaA_families"/>
</dbReference>
<dbReference type="Gene3D" id="1.20.1250.20">
    <property type="entry name" value="MFS general substrate transporter like domains"/>
    <property type="match status" value="1"/>
</dbReference>
<feature type="domain" description="Major facilitator superfamily (MFS) profile" evidence="7">
    <location>
        <begin position="81"/>
        <end position="272"/>
    </location>
</feature>
<feature type="transmembrane region" description="Helical" evidence="6">
    <location>
        <begin position="241"/>
        <end position="260"/>
    </location>
</feature>
<evidence type="ECO:0000259" key="7">
    <source>
        <dbReference type="PROSITE" id="PS50850"/>
    </source>
</evidence>
<evidence type="ECO:0000313" key="8">
    <source>
        <dbReference type="EMBL" id="EGV50918.1"/>
    </source>
</evidence>